<dbReference type="Proteomes" id="UP001596505">
    <property type="component" value="Unassembled WGS sequence"/>
</dbReference>
<gene>
    <name evidence="2" type="ORF">ACFQRG_14135</name>
</gene>
<dbReference type="InterPro" id="IPR025272">
    <property type="entry name" value="SocA_Panacea"/>
</dbReference>
<evidence type="ECO:0000313" key="3">
    <source>
        <dbReference type="Proteomes" id="UP001596505"/>
    </source>
</evidence>
<organism evidence="2 3">
    <name type="scientific">Scopulibacillus cellulosilyticus</name>
    <dbReference type="NCBI Taxonomy" id="2665665"/>
    <lineage>
        <taxon>Bacteria</taxon>
        <taxon>Bacillati</taxon>
        <taxon>Bacillota</taxon>
        <taxon>Bacilli</taxon>
        <taxon>Bacillales</taxon>
        <taxon>Sporolactobacillaceae</taxon>
        <taxon>Scopulibacillus</taxon>
    </lineage>
</organism>
<protein>
    <submittedName>
        <fullName evidence="2">Panacea domain-containing protein</fullName>
    </submittedName>
</protein>
<dbReference type="RefSeq" id="WP_380967170.1">
    <property type="nucleotide sequence ID" value="NZ_JBHTCO010000018.1"/>
</dbReference>
<name>A0ABW2PXJ7_9BACL</name>
<reference evidence="3" key="1">
    <citation type="journal article" date="2019" name="Int. J. Syst. Evol. Microbiol.">
        <title>The Global Catalogue of Microorganisms (GCM) 10K type strain sequencing project: providing services to taxonomists for standard genome sequencing and annotation.</title>
        <authorList>
            <consortium name="The Broad Institute Genomics Platform"/>
            <consortium name="The Broad Institute Genome Sequencing Center for Infectious Disease"/>
            <person name="Wu L."/>
            <person name="Ma J."/>
        </authorList>
    </citation>
    <scope>NUCLEOTIDE SEQUENCE [LARGE SCALE GENOMIC DNA]</scope>
    <source>
        <strain evidence="3">CGMCC 1.16305</strain>
    </source>
</reference>
<sequence>MKLLFYADFLNYKRNLLSMSGIPYVRLPYGPVPKDHDLLLSTIEKNKMINIDYEFINEYTIINIKSLQKFDDSLFSNEEIKILQNVHDFFKDYGSVSISEFSHEEDGWKNTLDRQIISYDYAETLKIN</sequence>
<evidence type="ECO:0000313" key="2">
    <source>
        <dbReference type="EMBL" id="MFC7394092.1"/>
    </source>
</evidence>
<accession>A0ABW2PXJ7</accession>
<keyword evidence="3" id="KW-1185">Reference proteome</keyword>
<dbReference type="Pfam" id="PF13274">
    <property type="entry name" value="SocA_Panacea"/>
    <property type="match status" value="1"/>
</dbReference>
<dbReference type="EMBL" id="JBHTCO010000018">
    <property type="protein sequence ID" value="MFC7394092.1"/>
    <property type="molecule type" value="Genomic_DNA"/>
</dbReference>
<comment type="caution">
    <text evidence="2">The sequence shown here is derived from an EMBL/GenBank/DDBJ whole genome shotgun (WGS) entry which is preliminary data.</text>
</comment>
<feature type="domain" description="Antitoxin SocA-like Panacea" evidence="1">
    <location>
        <begin position="1"/>
        <end position="109"/>
    </location>
</feature>
<evidence type="ECO:0000259" key="1">
    <source>
        <dbReference type="Pfam" id="PF13274"/>
    </source>
</evidence>
<proteinExistence type="predicted"/>